<comment type="caution">
    <text evidence="3">The sequence shown here is derived from an EMBL/GenBank/DDBJ whole genome shotgun (WGS) entry which is preliminary data.</text>
</comment>
<name>A0A246FJP8_9BACT</name>
<dbReference type="InterPro" id="IPR000644">
    <property type="entry name" value="CBS_dom"/>
</dbReference>
<evidence type="ECO:0000256" key="1">
    <source>
        <dbReference type="PROSITE-ProRule" id="PRU00703"/>
    </source>
</evidence>
<feature type="domain" description="CBS" evidence="2">
    <location>
        <begin position="10"/>
        <end position="65"/>
    </location>
</feature>
<protein>
    <submittedName>
        <fullName evidence="3">Cbs domain containing protein</fullName>
    </submittedName>
</protein>
<evidence type="ECO:0000313" key="4">
    <source>
        <dbReference type="Proteomes" id="UP000197277"/>
    </source>
</evidence>
<sequence length="225" mass="25536">MNSILAEDLLNQMVPPLKVTDSTEKAARWLEEFHVGQLPVLDDRLYRGLVTEADLIDQEGEGRLLGSLQLQYADVHVQHNQHFYNIIELAVQNNIQLVPVLDDQHEYLGVVTVSDTLAAFGKIPVASGQYGIIVLTMEERDYSLTQISRYVEENDAKILSAHVAQDEHDPYRIRLTLKLNTPNIARVIATLERFNYSITAQFSGVGEPSEDEQERYDALLRYLNV</sequence>
<dbReference type="PROSITE" id="PS51371">
    <property type="entry name" value="CBS"/>
    <property type="match status" value="1"/>
</dbReference>
<dbReference type="EMBL" id="NIRR01000019">
    <property type="protein sequence ID" value="OWP62796.1"/>
    <property type="molecule type" value="Genomic_DNA"/>
</dbReference>
<evidence type="ECO:0000259" key="2">
    <source>
        <dbReference type="PROSITE" id="PS51371"/>
    </source>
</evidence>
<keyword evidence="4" id="KW-1185">Reference proteome</keyword>
<proteinExistence type="predicted"/>
<dbReference type="RefSeq" id="WP_088464723.1">
    <property type="nucleotide sequence ID" value="NZ_NIRR01000019.1"/>
</dbReference>
<reference evidence="3 4" key="1">
    <citation type="submission" date="2017-06" db="EMBL/GenBank/DDBJ databases">
        <title>Hymenobacter amundsenii sp. nov. isolated from regoliths in Antarctica.</title>
        <authorList>
            <person name="Sedlacek I."/>
            <person name="Kralova S."/>
            <person name="Pantucek R."/>
            <person name="Svec P."/>
            <person name="Holochova P."/>
            <person name="Stankova E."/>
            <person name="Vrbovska V."/>
            <person name="Busse H.-J."/>
        </authorList>
    </citation>
    <scope>NUCLEOTIDE SEQUENCE [LARGE SCALE GENOMIC DNA]</scope>
    <source>
        <strain evidence="3 4">CCM 8682</strain>
    </source>
</reference>
<dbReference type="CDD" id="cd17783">
    <property type="entry name" value="CBS_pair_bac"/>
    <property type="match status" value="1"/>
</dbReference>
<dbReference type="Gene3D" id="3.10.580.10">
    <property type="entry name" value="CBS-domain"/>
    <property type="match status" value="1"/>
</dbReference>
<dbReference type="Proteomes" id="UP000197277">
    <property type="component" value="Unassembled WGS sequence"/>
</dbReference>
<evidence type="ECO:0000313" key="3">
    <source>
        <dbReference type="EMBL" id="OWP62796.1"/>
    </source>
</evidence>
<dbReference type="OrthoDB" id="1523762at2"/>
<dbReference type="AlphaFoldDB" id="A0A246FJP8"/>
<dbReference type="SUPFAM" id="SSF54631">
    <property type="entry name" value="CBS-domain pair"/>
    <property type="match status" value="1"/>
</dbReference>
<accession>A0A246FJP8</accession>
<dbReference type="Pfam" id="PF00571">
    <property type="entry name" value="CBS"/>
    <property type="match status" value="2"/>
</dbReference>
<keyword evidence="1" id="KW-0129">CBS domain</keyword>
<dbReference type="InterPro" id="IPR046342">
    <property type="entry name" value="CBS_dom_sf"/>
</dbReference>
<dbReference type="Gene3D" id="3.90.1280.20">
    <property type="match status" value="1"/>
</dbReference>
<organism evidence="3 4">
    <name type="scientific">Hymenobacter amundsenii</name>
    <dbReference type="NCBI Taxonomy" id="2006685"/>
    <lineage>
        <taxon>Bacteria</taxon>
        <taxon>Pseudomonadati</taxon>
        <taxon>Bacteroidota</taxon>
        <taxon>Cytophagia</taxon>
        <taxon>Cytophagales</taxon>
        <taxon>Hymenobacteraceae</taxon>
        <taxon>Hymenobacter</taxon>
    </lineage>
</organism>
<gene>
    <name evidence="3" type="ORF">CDA63_12135</name>
</gene>